<evidence type="ECO:0000256" key="1">
    <source>
        <dbReference type="ARBA" id="ARBA00012784"/>
    </source>
</evidence>
<evidence type="ECO:0000256" key="7">
    <source>
        <dbReference type="ARBA" id="ARBA00047989"/>
    </source>
</evidence>
<feature type="site" description="Important for catalytic activity" evidence="9">
    <location>
        <position position="221"/>
    </location>
</feature>
<evidence type="ECO:0000259" key="10">
    <source>
        <dbReference type="Pfam" id="PF00962"/>
    </source>
</evidence>
<dbReference type="PROSITE" id="PS00485">
    <property type="entry name" value="A_DEAMINASE"/>
    <property type="match status" value="1"/>
</dbReference>
<feature type="active site" description="Proton donor" evidence="9">
    <location>
        <position position="200"/>
    </location>
</feature>
<feature type="binding site" evidence="9">
    <location>
        <position position="12"/>
    </location>
    <ligand>
        <name>Zn(2+)</name>
        <dbReference type="ChEBI" id="CHEBI:29105"/>
        <note>catalytic</note>
    </ligand>
</feature>
<name>A0ABU9N0A8_9GAMM</name>
<keyword evidence="3 9" id="KW-0378">Hydrolase</keyword>
<dbReference type="InterPro" id="IPR006650">
    <property type="entry name" value="A/AMP_deam_AS"/>
</dbReference>
<accession>A0ABU9N0A8</accession>
<keyword evidence="2 9" id="KW-0479">Metal-binding</keyword>
<dbReference type="InterPro" id="IPR032466">
    <property type="entry name" value="Metal_Hydrolase"/>
</dbReference>
<sequence>MINRQLPLLDLHRHLDGNVRATTILELGRQFNIQLPGNDLESLRPHVQVVEIAPDLMAFLEKLDWGVKVLGDYDACRRIAIENVEDAVAQGIDYTELRFSPYYMAMSHNLHPQGVVEAVIDGIHSAVREHDIKVNLIGIMSRTFGQQKCQQELEAILAFKEQMVAVDLAGDELGFPGELFVDHFKQVHKADLRATVHAGEAQDSSSIWQAIQGLGADRIGHGVNAIQDAKLMDYLRDNRIGIESCLTSNVLTSTVADIHTHPLKRFLEHGILASINTDDPAVQGIELDNEYQDAAYQAGLTKEDIELAQANALEIAYLSDGDKAALKAKAAAREA</sequence>
<dbReference type="InterPro" id="IPR001365">
    <property type="entry name" value="A_deaminase_dom"/>
</dbReference>
<keyword evidence="5 9" id="KW-0546">Nucleotide metabolism</keyword>
<comment type="cofactor">
    <cofactor evidence="9">
        <name>Zn(2+)</name>
        <dbReference type="ChEBI" id="CHEBI:29105"/>
    </cofactor>
    <text evidence="9">Binds 1 zinc ion per subunit.</text>
</comment>
<proteinExistence type="inferred from homology"/>
<evidence type="ECO:0000256" key="6">
    <source>
        <dbReference type="ARBA" id="ARBA00031852"/>
    </source>
</evidence>
<dbReference type="HAMAP" id="MF_00540">
    <property type="entry name" value="A_deaminase"/>
    <property type="match status" value="1"/>
</dbReference>
<comment type="catalytic activity">
    <reaction evidence="8">
        <text>2'-deoxyadenosine + H2O + H(+) = 2'-deoxyinosine + NH4(+)</text>
        <dbReference type="Rhea" id="RHEA:28190"/>
        <dbReference type="ChEBI" id="CHEBI:15377"/>
        <dbReference type="ChEBI" id="CHEBI:15378"/>
        <dbReference type="ChEBI" id="CHEBI:17256"/>
        <dbReference type="ChEBI" id="CHEBI:28938"/>
        <dbReference type="ChEBI" id="CHEBI:28997"/>
        <dbReference type="EC" id="3.5.4.4"/>
    </reaction>
    <physiologicalReaction direction="left-to-right" evidence="8">
        <dbReference type="Rhea" id="RHEA:28191"/>
    </physiologicalReaction>
</comment>
<dbReference type="GO" id="GO:0016787">
    <property type="term" value="F:hydrolase activity"/>
    <property type="evidence" value="ECO:0007669"/>
    <property type="project" value="UniProtKB-KW"/>
</dbReference>
<dbReference type="PANTHER" id="PTHR11409">
    <property type="entry name" value="ADENOSINE DEAMINASE"/>
    <property type="match status" value="1"/>
</dbReference>
<dbReference type="InterPro" id="IPR028893">
    <property type="entry name" value="A_deaminase"/>
</dbReference>
<dbReference type="Proteomes" id="UP001447008">
    <property type="component" value="Unassembled WGS sequence"/>
</dbReference>
<comment type="caution">
    <text evidence="11">The sequence shown here is derived from an EMBL/GenBank/DDBJ whole genome shotgun (WGS) entry which is preliminary data.</text>
</comment>
<evidence type="ECO:0000256" key="8">
    <source>
        <dbReference type="ARBA" id="ARBA00049213"/>
    </source>
</evidence>
<gene>
    <name evidence="9 11" type="primary">add</name>
    <name evidence="11" type="ORF">WCN91_14840</name>
</gene>
<dbReference type="RefSeq" id="WP_342680158.1">
    <property type="nucleotide sequence ID" value="NZ_JBCGCU010000024.1"/>
</dbReference>
<feature type="binding site" evidence="9">
    <location>
        <position position="279"/>
    </location>
    <ligand>
        <name>substrate</name>
    </ligand>
</feature>
<keyword evidence="12" id="KW-1185">Reference proteome</keyword>
<keyword evidence="4 9" id="KW-0862">Zinc</keyword>
<dbReference type="EMBL" id="JBCGCU010000024">
    <property type="protein sequence ID" value="MEM0516673.1"/>
    <property type="molecule type" value="Genomic_DNA"/>
</dbReference>
<evidence type="ECO:0000313" key="11">
    <source>
        <dbReference type="EMBL" id="MEM0516673.1"/>
    </source>
</evidence>
<protein>
    <recommendedName>
        <fullName evidence="1 9">Adenosine deaminase</fullName>
        <ecNumber evidence="1 9">3.5.4.4</ecNumber>
    </recommendedName>
    <alternativeName>
        <fullName evidence="6 9">Adenosine aminohydrolase</fullName>
    </alternativeName>
</protein>
<dbReference type="SUPFAM" id="SSF51556">
    <property type="entry name" value="Metallo-dependent hydrolases"/>
    <property type="match status" value="1"/>
</dbReference>
<feature type="binding site" evidence="9">
    <location>
        <position position="197"/>
    </location>
    <ligand>
        <name>Zn(2+)</name>
        <dbReference type="ChEBI" id="CHEBI:29105"/>
        <note>catalytic</note>
    </ligand>
</feature>
<evidence type="ECO:0000256" key="9">
    <source>
        <dbReference type="HAMAP-Rule" id="MF_00540"/>
    </source>
</evidence>
<feature type="binding site" evidence="9">
    <location>
        <position position="278"/>
    </location>
    <ligand>
        <name>Zn(2+)</name>
        <dbReference type="ChEBI" id="CHEBI:29105"/>
        <note>catalytic</note>
    </ligand>
</feature>
<organism evidence="11 12">
    <name type="scientific">Pseudoalteromonas qingdaonensis</name>
    <dbReference type="NCBI Taxonomy" id="3131913"/>
    <lineage>
        <taxon>Bacteria</taxon>
        <taxon>Pseudomonadati</taxon>
        <taxon>Pseudomonadota</taxon>
        <taxon>Gammaproteobacteria</taxon>
        <taxon>Alteromonadales</taxon>
        <taxon>Pseudoalteromonadaceae</taxon>
        <taxon>Pseudoalteromonas</taxon>
    </lineage>
</organism>
<feature type="domain" description="Adenosine deaminase" evidence="10">
    <location>
        <begin position="7"/>
        <end position="328"/>
    </location>
</feature>
<dbReference type="Gene3D" id="3.20.20.140">
    <property type="entry name" value="Metal-dependent hydrolases"/>
    <property type="match status" value="1"/>
</dbReference>
<feature type="binding site" evidence="9">
    <location>
        <position position="170"/>
    </location>
    <ligand>
        <name>substrate</name>
    </ligand>
</feature>
<dbReference type="PANTHER" id="PTHR11409:SF43">
    <property type="entry name" value="ADENOSINE DEAMINASE"/>
    <property type="match status" value="1"/>
</dbReference>
<evidence type="ECO:0000256" key="2">
    <source>
        <dbReference type="ARBA" id="ARBA00022723"/>
    </source>
</evidence>
<dbReference type="NCBIfam" id="NF006846">
    <property type="entry name" value="PRK09358.1-1"/>
    <property type="match status" value="1"/>
</dbReference>
<evidence type="ECO:0000256" key="5">
    <source>
        <dbReference type="ARBA" id="ARBA00023080"/>
    </source>
</evidence>
<dbReference type="Pfam" id="PF00962">
    <property type="entry name" value="A_deaminase"/>
    <property type="match status" value="1"/>
</dbReference>
<feature type="binding site" evidence="9">
    <location>
        <position position="14"/>
    </location>
    <ligand>
        <name>substrate</name>
    </ligand>
</feature>
<evidence type="ECO:0000256" key="3">
    <source>
        <dbReference type="ARBA" id="ARBA00022801"/>
    </source>
</evidence>
<dbReference type="InterPro" id="IPR006330">
    <property type="entry name" value="Ado/ade_deaminase"/>
</dbReference>
<comment type="catalytic activity">
    <reaction evidence="7">
        <text>adenosine + H2O + H(+) = inosine + NH4(+)</text>
        <dbReference type="Rhea" id="RHEA:24408"/>
        <dbReference type="ChEBI" id="CHEBI:15377"/>
        <dbReference type="ChEBI" id="CHEBI:15378"/>
        <dbReference type="ChEBI" id="CHEBI:16335"/>
        <dbReference type="ChEBI" id="CHEBI:17596"/>
        <dbReference type="ChEBI" id="CHEBI:28938"/>
        <dbReference type="EC" id="3.5.4.4"/>
    </reaction>
    <physiologicalReaction direction="left-to-right" evidence="7">
        <dbReference type="Rhea" id="RHEA:24409"/>
    </physiologicalReaction>
</comment>
<comment type="similarity">
    <text evidence="9">Belongs to the metallo-dependent hydrolases superfamily. Adenosine and AMP deaminases family. Adenosine deaminase subfamily.</text>
</comment>
<dbReference type="EC" id="3.5.4.4" evidence="1 9"/>
<evidence type="ECO:0000256" key="4">
    <source>
        <dbReference type="ARBA" id="ARBA00022833"/>
    </source>
</evidence>
<comment type="function">
    <text evidence="9">Catalyzes the hydrolytic deamination of adenosine and 2-deoxyadenosine.</text>
</comment>
<feature type="binding site" evidence="9">
    <location>
        <position position="14"/>
    </location>
    <ligand>
        <name>Zn(2+)</name>
        <dbReference type="ChEBI" id="CHEBI:29105"/>
        <note>catalytic</note>
    </ligand>
</feature>
<dbReference type="NCBIfam" id="TIGR01430">
    <property type="entry name" value="aden_deam"/>
    <property type="match status" value="1"/>
</dbReference>
<feature type="binding site" evidence="9">
    <location>
        <position position="16"/>
    </location>
    <ligand>
        <name>substrate</name>
    </ligand>
</feature>
<evidence type="ECO:0000313" key="12">
    <source>
        <dbReference type="Proteomes" id="UP001447008"/>
    </source>
</evidence>
<reference evidence="11 12" key="1">
    <citation type="submission" date="2024-03" db="EMBL/GenBank/DDBJ databases">
        <title>Pseudoalteromonas qingdaonensis sp. nov., isolated from the intestines of marine benthic organisms.</title>
        <authorList>
            <person name="Lin X."/>
            <person name="Fang S."/>
            <person name="Hu X."/>
        </authorList>
    </citation>
    <scope>NUCLEOTIDE SEQUENCE [LARGE SCALE GENOMIC DNA]</scope>
    <source>
        <strain evidence="11 12">YIC-827</strain>
    </source>
</reference>